<dbReference type="EMBL" id="MHTX01000048">
    <property type="protein sequence ID" value="OHA66944.1"/>
    <property type="molecule type" value="Genomic_DNA"/>
</dbReference>
<evidence type="ECO:0000313" key="1">
    <source>
        <dbReference type="EMBL" id="OHA66944.1"/>
    </source>
</evidence>
<proteinExistence type="predicted"/>
<dbReference type="AlphaFoldDB" id="A0A1G2R232"/>
<accession>A0A1G2R232</accession>
<gene>
    <name evidence="1" type="ORF">A3D59_01820</name>
</gene>
<protein>
    <submittedName>
        <fullName evidence="1">Uncharacterized protein</fullName>
    </submittedName>
</protein>
<evidence type="ECO:0000313" key="2">
    <source>
        <dbReference type="Proteomes" id="UP000179258"/>
    </source>
</evidence>
<reference evidence="1 2" key="1">
    <citation type="journal article" date="2016" name="Nat. Commun.">
        <title>Thousands of microbial genomes shed light on interconnected biogeochemical processes in an aquifer system.</title>
        <authorList>
            <person name="Anantharaman K."/>
            <person name="Brown C.T."/>
            <person name="Hug L.A."/>
            <person name="Sharon I."/>
            <person name="Castelle C.J."/>
            <person name="Probst A.J."/>
            <person name="Thomas B.C."/>
            <person name="Singh A."/>
            <person name="Wilkins M.J."/>
            <person name="Karaoz U."/>
            <person name="Brodie E.L."/>
            <person name="Williams K.H."/>
            <person name="Hubbard S.S."/>
            <person name="Banfield J.F."/>
        </authorList>
    </citation>
    <scope>NUCLEOTIDE SEQUENCE [LARGE SCALE GENOMIC DNA]</scope>
</reference>
<organism evidence="1 2">
    <name type="scientific">Candidatus Wildermuthbacteria bacterium RIFCSPHIGHO2_02_FULL_47_17</name>
    <dbReference type="NCBI Taxonomy" id="1802452"/>
    <lineage>
        <taxon>Bacteria</taxon>
        <taxon>Candidatus Wildermuthiibacteriota</taxon>
    </lineage>
</organism>
<comment type="caution">
    <text evidence="1">The sequence shown here is derived from an EMBL/GenBank/DDBJ whole genome shotgun (WGS) entry which is preliminary data.</text>
</comment>
<name>A0A1G2R232_9BACT</name>
<dbReference type="Proteomes" id="UP000179258">
    <property type="component" value="Unassembled WGS sequence"/>
</dbReference>
<sequence length="98" mass="10980">MGGKFEIHARQWAAITGALIVLKRAERLIPDKIHSVDIRLCYGALEVSLWTSDGPFMVGIAVDEDSEGVFQPTRAWYEGIEYQFLVGPNGSLRAKMFH</sequence>